<keyword evidence="3" id="KW-1185">Reference proteome</keyword>
<proteinExistence type="predicted"/>
<dbReference type="PANTHER" id="PTHR43312">
    <property type="entry name" value="D-THREO-ALDOSE 1-DEHYDROGENASE"/>
    <property type="match status" value="1"/>
</dbReference>
<dbReference type="SUPFAM" id="SSF51430">
    <property type="entry name" value="NAD(P)-linked oxidoreductase"/>
    <property type="match status" value="1"/>
</dbReference>
<accession>A0ABZ2CQZ1</accession>
<dbReference type="CDD" id="cd19086">
    <property type="entry name" value="AKR_AKR11C1"/>
    <property type="match status" value="1"/>
</dbReference>
<evidence type="ECO:0000313" key="3">
    <source>
        <dbReference type="Proteomes" id="UP001357223"/>
    </source>
</evidence>
<dbReference type="Gene3D" id="3.20.20.100">
    <property type="entry name" value="NADP-dependent oxidoreductase domain"/>
    <property type="match status" value="1"/>
</dbReference>
<gene>
    <name evidence="2" type="ORF">R4Z09_07595</name>
</gene>
<dbReference type="GO" id="GO:0016491">
    <property type="term" value="F:oxidoreductase activity"/>
    <property type="evidence" value="ECO:0007669"/>
    <property type="project" value="UniProtKB-KW"/>
</dbReference>
<dbReference type="InterPro" id="IPR036812">
    <property type="entry name" value="NAD(P)_OxRdtase_dom_sf"/>
</dbReference>
<evidence type="ECO:0000259" key="1">
    <source>
        <dbReference type="Pfam" id="PF00248"/>
    </source>
</evidence>
<dbReference type="InterPro" id="IPR023210">
    <property type="entry name" value="NADP_OxRdtase_dom"/>
</dbReference>
<dbReference type="EC" id="1.1.1.-" evidence="2"/>
<dbReference type="InterPro" id="IPR053135">
    <property type="entry name" value="AKR2_Oxidoreductase"/>
</dbReference>
<dbReference type="InterPro" id="IPR020471">
    <property type="entry name" value="AKR"/>
</dbReference>
<dbReference type="Proteomes" id="UP001357223">
    <property type="component" value="Chromosome"/>
</dbReference>
<feature type="domain" description="NADP-dependent oxidoreductase" evidence="1">
    <location>
        <begin position="16"/>
        <end position="295"/>
    </location>
</feature>
<dbReference type="RefSeq" id="WP_338453225.1">
    <property type="nucleotide sequence ID" value="NZ_CP137640.1"/>
</dbReference>
<dbReference type="PANTHER" id="PTHR43312:SF1">
    <property type="entry name" value="NADP-DEPENDENT OXIDOREDUCTASE DOMAIN-CONTAINING PROTEIN"/>
    <property type="match status" value="1"/>
</dbReference>
<dbReference type="Pfam" id="PF00248">
    <property type="entry name" value="Aldo_ket_red"/>
    <property type="match status" value="1"/>
</dbReference>
<reference evidence="2 3" key="1">
    <citation type="submission" date="2023-10" db="EMBL/GenBank/DDBJ databases">
        <title>Niallia locisalis sp.nov. isolated from a salt pond sample.</title>
        <authorList>
            <person name="Li X.-J."/>
            <person name="Dong L."/>
        </authorList>
    </citation>
    <scope>NUCLEOTIDE SEQUENCE [LARGE SCALE GENOMIC DNA]</scope>
    <source>
        <strain evidence="2 3">DSM 29761</strain>
    </source>
</reference>
<organism evidence="2 3">
    <name type="scientific">Niallia oryzisoli</name>
    <dbReference type="NCBI Taxonomy" id="1737571"/>
    <lineage>
        <taxon>Bacteria</taxon>
        <taxon>Bacillati</taxon>
        <taxon>Bacillota</taxon>
        <taxon>Bacilli</taxon>
        <taxon>Bacillales</taxon>
        <taxon>Bacillaceae</taxon>
        <taxon>Niallia</taxon>
    </lineage>
</organism>
<dbReference type="PRINTS" id="PR00069">
    <property type="entry name" value="ALDKETRDTASE"/>
</dbReference>
<name>A0ABZ2CQZ1_9BACI</name>
<evidence type="ECO:0000313" key="2">
    <source>
        <dbReference type="EMBL" id="WVX84350.1"/>
    </source>
</evidence>
<dbReference type="EMBL" id="CP137640">
    <property type="protein sequence ID" value="WVX84350.1"/>
    <property type="molecule type" value="Genomic_DNA"/>
</dbReference>
<sequence>MQKRQLGKSDLFVTTLGLGCMSLGTEAKKAETILRTAFEEGINYFDTADLYDFGENEKIIGTTLKSVRDQVIIATKVGNRWNDVKDGWRWDPSKEYIKEAVKESLTRLNTEYIDLYQLHGGTIEDPIDETIEAFEELKQEGLIRYYGISSIRPNVIREYTAKANISSVMMQYSLLDRRPEEEALSLLHKHQISVVCRGSLAKGLLSDKMLAQASPSVKEHGYLDYSLTELQEVLSLLKEQFDRPFNEIALQYNLAQPSVASVIVGASSARQLQENIRAVTSKELTAAEIDFIRQHTKQNRYAVHR</sequence>
<protein>
    <submittedName>
        <fullName evidence="2">Aldo/keto reductase</fullName>
        <ecNumber evidence="2">1.1.1.-</ecNumber>
    </submittedName>
</protein>
<keyword evidence="2" id="KW-0560">Oxidoreductase</keyword>